<dbReference type="OrthoDB" id="5989213at2759"/>
<evidence type="ECO:0000313" key="2">
    <source>
        <dbReference type="EMBL" id="RMC06452.1"/>
    </source>
</evidence>
<feature type="compositionally biased region" description="Acidic residues" evidence="1">
    <location>
        <begin position="146"/>
        <end position="176"/>
    </location>
</feature>
<evidence type="ECO:0000256" key="1">
    <source>
        <dbReference type="SAM" id="MobiDB-lite"/>
    </source>
</evidence>
<organism evidence="2 3">
    <name type="scientific">Hirundo rustica rustica</name>
    <dbReference type="NCBI Taxonomy" id="333673"/>
    <lineage>
        <taxon>Eukaryota</taxon>
        <taxon>Metazoa</taxon>
        <taxon>Chordata</taxon>
        <taxon>Craniata</taxon>
        <taxon>Vertebrata</taxon>
        <taxon>Euteleostomi</taxon>
        <taxon>Archelosauria</taxon>
        <taxon>Archosauria</taxon>
        <taxon>Dinosauria</taxon>
        <taxon>Saurischia</taxon>
        <taxon>Theropoda</taxon>
        <taxon>Coelurosauria</taxon>
        <taxon>Aves</taxon>
        <taxon>Neognathae</taxon>
        <taxon>Neoaves</taxon>
        <taxon>Telluraves</taxon>
        <taxon>Australaves</taxon>
        <taxon>Passeriformes</taxon>
        <taxon>Sylvioidea</taxon>
        <taxon>Hirundinidae</taxon>
        <taxon>Hirundo</taxon>
    </lineage>
</organism>
<name>A0A3M0JZR7_HIRRU</name>
<evidence type="ECO:0008006" key="4">
    <source>
        <dbReference type="Google" id="ProtNLM"/>
    </source>
</evidence>
<dbReference type="PANTHER" id="PTHR16238">
    <property type="entry name" value="GEM-ASSOCIATED PROTEIN 8"/>
    <property type="match status" value="1"/>
</dbReference>
<sequence>MPSPLFLRVAHVRNEQGSCWYCFKDLDVNITVIVYLDHHQNKPQEMEDTEPWYSQKVYARYWRHYDLAMRWMHRHQKAYRKAMESFYHLPWHPWHPAAASPSSRYSDWDGSDLPRTQNYSSSYRPDVRVPYPGVAQQYTGAYQEREDADEDSEVEEDAERDSEMEEDSESEGEIEYDLSNMEITEELRQFFAETERHREELRRQQQLEAEDPYVEADQDLHRRVERSVEPPTERPGERRMAEMKKLYGAEAAKIQAMEAAMQLVFDRNCDKKQPKYWPIIPLKL</sequence>
<dbReference type="AlphaFoldDB" id="A0A3M0JZR7"/>
<comment type="caution">
    <text evidence="2">The sequence shown here is derived from an EMBL/GenBank/DDBJ whole genome shotgun (WGS) entry which is preliminary data.</text>
</comment>
<dbReference type="PANTHER" id="PTHR16238:SF7">
    <property type="entry name" value="GEM-ASSOCIATED PROTEIN 8"/>
    <property type="match status" value="1"/>
</dbReference>
<gene>
    <name evidence="2" type="ORF">DUI87_15886</name>
</gene>
<keyword evidence="3" id="KW-1185">Reference proteome</keyword>
<feature type="region of interest" description="Disordered" evidence="1">
    <location>
        <begin position="199"/>
        <end position="219"/>
    </location>
</feature>
<accession>A0A3M0JZR7</accession>
<dbReference type="GO" id="GO:0032797">
    <property type="term" value="C:SMN complex"/>
    <property type="evidence" value="ECO:0007669"/>
    <property type="project" value="InterPro"/>
</dbReference>
<reference evidence="2 3" key="1">
    <citation type="submission" date="2018-07" db="EMBL/GenBank/DDBJ databases">
        <title>A high quality draft genome assembly of the barn swallow (H. rustica rustica).</title>
        <authorList>
            <person name="Formenti G."/>
            <person name="Chiara M."/>
            <person name="Poveda L."/>
            <person name="Francoijs K.-J."/>
            <person name="Bonisoli-Alquati A."/>
            <person name="Canova L."/>
            <person name="Gianfranceschi L."/>
            <person name="Horner D.S."/>
            <person name="Saino N."/>
        </authorList>
    </citation>
    <scope>NUCLEOTIDE SEQUENCE [LARGE SCALE GENOMIC DNA]</scope>
    <source>
        <strain evidence="2">Chelidonia</strain>
        <tissue evidence="2">Blood</tissue>
    </source>
</reference>
<evidence type="ECO:0000313" key="3">
    <source>
        <dbReference type="Proteomes" id="UP000269221"/>
    </source>
</evidence>
<dbReference type="STRING" id="333673.A0A3M0JZR7"/>
<feature type="region of interest" description="Disordered" evidence="1">
    <location>
        <begin position="141"/>
        <end position="176"/>
    </location>
</feature>
<dbReference type="InterPro" id="IPR034754">
    <property type="entry name" value="GEMIN8"/>
</dbReference>
<proteinExistence type="predicted"/>
<dbReference type="GO" id="GO:0000387">
    <property type="term" value="P:spliceosomal snRNP assembly"/>
    <property type="evidence" value="ECO:0007669"/>
    <property type="project" value="InterPro"/>
</dbReference>
<dbReference type="Proteomes" id="UP000269221">
    <property type="component" value="Unassembled WGS sequence"/>
</dbReference>
<feature type="compositionally biased region" description="Acidic residues" evidence="1">
    <location>
        <begin position="208"/>
        <end position="217"/>
    </location>
</feature>
<protein>
    <recommendedName>
        <fullName evidence="4">Gem-associated protein 8</fullName>
    </recommendedName>
</protein>
<dbReference type="Pfam" id="PF15348">
    <property type="entry name" value="GEMIN8"/>
    <property type="match status" value="1"/>
</dbReference>
<dbReference type="EMBL" id="QRBI01000120">
    <property type="protein sequence ID" value="RMC06452.1"/>
    <property type="molecule type" value="Genomic_DNA"/>
</dbReference>